<feature type="domain" description="SOCS box" evidence="5">
    <location>
        <begin position="461"/>
        <end position="506"/>
    </location>
</feature>
<dbReference type="PRINTS" id="PR01415">
    <property type="entry name" value="ANKYRIN"/>
</dbReference>
<dbReference type="Pfam" id="PF13637">
    <property type="entry name" value="Ank_4"/>
    <property type="match status" value="1"/>
</dbReference>
<dbReference type="PROSITE" id="PS50225">
    <property type="entry name" value="SOCS"/>
    <property type="match status" value="1"/>
</dbReference>
<dbReference type="Gene3D" id="1.10.750.20">
    <property type="entry name" value="SOCS box"/>
    <property type="match status" value="1"/>
</dbReference>
<dbReference type="InterPro" id="IPR036770">
    <property type="entry name" value="Ankyrin_rpt-contain_sf"/>
</dbReference>
<evidence type="ECO:0000256" key="3">
    <source>
        <dbReference type="ARBA" id="ARBA00023043"/>
    </source>
</evidence>
<dbReference type="GO" id="GO:0005737">
    <property type="term" value="C:cytoplasm"/>
    <property type="evidence" value="ECO:0007669"/>
    <property type="project" value="TreeGrafter"/>
</dbReference>
<evidence type="ECO:0000256" key="1">
    <source>
        <dbReference type="ARBA" id="ARBA00004906"/>
    </source>
</evidence>
<keyword evidence="3 4" id="KW-0040">ANK repeat</keyword>
<dbReference type="GO" id="GO:0035556">
    <property type="term" value="P:intracellular signal transduction"/>
    <property type="evidence" value="ECO:0007669"/>
    <property type="project" value="InterPro"/>
</dbReference>
<dbReference type="AlphaFoldDB" id="A0AAV6FWL8"/>
<evidence type="ECO:0000256" key="4">
    <source>
        <dbReference type="PROSITE-ProRule" id="PRU00023"/>
    </source>
</evidence>
<name>A0AAV6FWL8_9TELE</name>
<accession>A0AAV6FWL8</accession>
<feature type="repeat" description="ANK" evidence="4">
    <location>
        <begin position="113"/>
        <end position="145"/>
    </location>
</feature>
<proteinExistence type="predicted"/>
<dbReference type="Pfam" id="PF12796">
    <property type="entry name" value="Ank_2"/>
    <property type="match status" value="2"/>
</dbReference>
<evidence type="ECO:0000256" key="2">
    <source>
        <dbReference type="ARBA" id="ARBA00022737"/>
    </source>
</evidence>
<feature type="repeat" description="ANK" evidence="4">
    <location>
        <begin position="212"/>
        <end position="244"/>
    </location>
</feature>
<comment type="pathway">
    <text evidence="1">Protein modification; protein ubiquitination.</text>
</comment>
<dbReference type="Gene3D" id="1.25.40.20">
    <property type="entry name" value="Ankyrin repeat-containing domain"/>
    <property type="match status" value="2"/>
</dbReference>
<gene>
    <name evidence="6" type="ORF">AALO_G00219580</name>
</gene>
<dbReference type="PROSITE" id="PS50297">
    <property type="entry name" value="ANK_REP_REGION"/>
    <property type="match status" value="4"/>
</dbReference>
<dbReference type="PANTHER" id="PTHR24198:SF184">
    <property type="entry name" value="ANKYRIN REPEAT AND SOCS BOX CONTAINING 3"/>
    <property type="match status" value="1"/>
</dbReference>
<keyword evidence="2" id="KW-0677">Repeat</keyword>
<reference evidence="6 7" key="1">
    <citation type="submission" date="2020-10" db="EMBL/GenBank/DDBJ databases">
        <title>Chromosome-scale genome assembly of the Allis shad, Alosa alosa.</title>
        <authorList>
            <person name="Margot Z."/>
            <person name="Christophe K."/>
            <person name="Cabau C."/>
            <person name="Louis A."/>
            <person name="Berthelot C."/>
            <person name="Parey E."/>
            <person name="Roest Crollius H."/>
            <person name="Montfort J."/>
            <person name="Robinson-Rechavi M."/>
            <person name="Bucao C."/>
            <person name="Bouchez O."/>
            <person name="Gislard M."/>
            <person name="Lluch J."/>
            <person name="Milhes M."/>
            <person name="Lampietro C."/>
            <person name="Lopez Roques C."/>
            <person name="Donnadieu C."/>
            <person name="Braasch I."/>
            <person name="Desvignes T."/>
            <person name="Postlethwait J."/>
            <person name="Bobe J."/>
            <person name="Guiguen Y."/>
        </authorList>
    </citation>
    <scope>NUCLEOTIDE SEQUENCE [LARGE SCALE GENOMIC DNA]</scope>
    <source>
        <strain evidence="6">M-15738</strain>
        <tissue evidence="6">Blood</tissue>
    </source>
</reference>
<dbReference type="SMART" id="SM00969">
    <property type="entry name" value="SOCS_box"/>
    <property type="match status" value="1"/>
</dbReference>
<dbReference type="SUPFAM" id="SSF48403">
    <property type="entry name" value="Ankyrin repeat"/>
    <property type="match status" value="1"/>
</dbReference>
<dbReference type="Pfam" id="PF07525">
    <property type="entry name" value="SOCS_box"/>
    <property type="match status" value="1"/>
</dbReference>
<dbReference type="InterPro" id="IPR002110">
    <property type="entry name" value="Ankyrin_rpt"/>
</dbReference>
<organism evidence="6 7">
    <name type="scientific">Alosa alosa</name>
    <name type="common">allis shad</name>
    <dbReference type="NCBI Taxonomy" id="278164"/>
    <lineage>
        <taxon>Eukaryota</taxon>
        <taxon>Metazoa</taxon>
        <taxon>Chordata</taxon>
        <taxon>Craniata</taxon>
        <taxon>Vertebrata</taxon>
        <taxon>Euteleostomi</taxon>
        <taxon>Actinopterygii</taxon>
        <taxon>Neopterygii</taxon>
        <taxon>Teleostei</taxon>
        <taxon>Clupei</taxon>
        <taxon>Clupeiformes</taxon>
        <taxon>Clupeoidei</taxon>
        <taxon>Clupeidae</taxon>
        <taxon>Alosa</taxon>
    </lineage>
</organism>
<feature type="repeat" description="ANK" evidence="4">
    <location>
        <begin position="179"/>
        <end position="211"/>
    </location>
</feature>
<evidence type="ECO:0000259" key="5">
    <source>
        <dbReference type="PROSITE" id="PS50225"/>
    </source>
</evidence>
<comment type="caution">
    <text evidence="6">The sequence shown here is derived from an EMBL/GenBank/DDBJ whole genome shotgun (WGS) entry which is preliminary data.</text>
</comment>
<dbReference type="Proteomes" id="UP000823561">
    <property type="component" value="Chromosome 17"/>
</dbReference>
<feature type="repeat" description="ANK" evidence="4">
    <location>
        <begin position="80"/>
        <end position="112"/>
    </location>
</feature>
<keyword evidence="7" id="KW-1185">Reference proteome</keyword>
<dbReference type="PROSITE" id="PS50088">
    <property type="entry name" value="ANK_REPEAT"/>
    <property type="match status" value="4"/>
</dbReference>
<dbReference type="InterPro" id="IPR036036">
    <property type="entry name" value="SOCS_box-like_dom_sf"/>
</dbReference>
<dbReference type="SMART" id="SM00248">
    <property type="entry name" value="ANK"/>
    <property type="match status" value="9"/>
</dbReference>
<evidence type="ECO:0000313" key="6">
    <source>
        <dbReference type="EMBL" id="KAG5267244.1"/>
    </source>
</evidence>
<sequence length="520" mass="57272">MDFTECYQDTCSAVALAARAGDARRVQRLLKRGYSADVKDNRGWNALHEAAASGSTECLRLLATPKTMDSSDYVNSLTHNSETPIYFAAKNGHVRSVKLLLKVSADINLKTHDMSCPLFAAVDGGHQEVVKVLIRHGAEVNGQRSVSGWSCLHQAAYRGHADIVQMLAGVSCLEAVDDYSITPLFLAAQYGHSPCVEILAGAGANVNCQATDLATPLLIAAQEGHLPCVEALLTHGANPNLYCNRDQWQLPIHAAAQFSHVRVLERLLEVTDRDCECSEGKVSPLYQAVLSERAASLVPLLHAGYNADAQPCFGYTCPLELAMESSYRLNDEGVEIVRLLVEAGARIGQQAYSLALRCQELLQLVLSCRGIPTARAEREALAQLALAEVDSAYCWLPLLLQAGIEPVLFLQPRLFEEAAEEVLTFFLEFFNWRCLPLEIQNFLCRRQADSSVTTLKSLEGIPSLAHLCRLQLLESVGFQCLADRSYVQRLPLPHLLHDYVQFRDVFQKHCNSLCILSVPL</sequence>
<protein>
    <recommendedName>
        <fullName evidence="5">SOCS box domain-containing protein</fullName>
    </recommendedName>
</protein>
<dbReference type="InterPro" id="IPR001496">
    <property type="entry name" value="SOCS_box"/>
</dbReference>
<dbReference type="PANTHER" id="PTHR24198">
    <property type="entry name" value="ANKYRIN REPEAT AND PROTEIN KINASE DOMAIN-CONTAINING PROTEIN"/>
    <property type="match status" value="1"/>
</dbReference>
<dbReference type="EMBL" id="JADWDJ010000017">
    <property type="protein sequence ID" value="KAG5267244.1"/>
    <property type="molecule type" value="Genomic_DNA"/>
</dbReference>
<dbReference type="SUPFAM" id="SSF158235">
    <property type="entry name" value="SOCS box-like"/>
    <property type="match status" value="1"/>
</dbReference>
<evidence type="ECO:0000313" key="7">
    <source>
        <dbReference type="Proteomes" id="UP000823561"/>
    </source>
</evidence>